<protein>
    <recommendedName>
        <fullName evidence="4">Lipoprotein</fullName>
    </recommendedName>
</protein>
<dbReference type="Proteomes" id="UP000675880">
    <property type="component" value="Unassembled WGS sequence"/>
</dbReference>
<organism evidence="2 3">
    <name type="scientific">Nitrospira defluvii</name>
    <dbReference type="NCBI Taxonomy" id="330214"/>
    <lineage>
        <taxon>Bacteria</taxon>
        <taxon>Pseudomonadati</taxon>
        <taxon>Nitrospirota</taxon>
        <taxon>Nitrospiria</taxon>
        <taxon>Nitrospirales</taxon>
        <taxon>Nitrospiraceae</taxon>
        <taxon>Nitrospira</taxon>
    </lineage>
</organism>
<sequence>MDPMLRRTVILPLLLAAAAHFGCSTPPPPRTSYQDPITAIRLYVDDHAQSSHQHPADISPEQMAKVLGGLRVFPRSGFIGSLISGQASPKPAFASTEIQALAPRLSRALTEAKPDELVTFYRRFSDNNTGLAVTSGGMFVQDGYLTVILANDRTLPTDGMNQNMVTDFDPIDSPLVPIARTSFRLEFAQPSALAAPDKRPAWPYIDEGRILAIDLRRLSAEPRSSAVHPAP</sequence>
<evidence type="ECO:0008006" key="4">
    <source>
        <dbReference type="Google" id="ProtNLM"/>
    </source>
</evidence>
<feature type="signal peptide" evidence="1">
    <location>
        <begin position="1"/>
        <end position="22"/>
    </location>
</feature>
<comment type="caution">
    <text evidence="2">The sequence shown here is derived from an EMBL/GenBank/DDBJ whole genome shotgun (WGS) entry which is preliminary data.</text>
</comment>
<keyword evidence="3" id="KW-1185">Reference proteome</keyword>
<dbReference type="EMBL" id="CAJNBJ010000017">
    <property type="protein sequence ID" value="CAE6774622.1"/>
    <property type="molecule type" value="Genomic_DNA"/>
</dbReference>
<keyword evidence="1" id="KW-0732">Signal</keyword>
<proteinExistence type="predicted"/>
<name>A0ABM8RVV5_9BACT</name>
<dbReference type="InterPro" id="IPR018130">
    <property type="entry name" value="Ribosomal_uS2_CS"/>
</dbReference>
<evidence type="ECO:0000313" key="3">
    <source>
        <dbReference type="Proteomes" id="UP000675880"/>
    </source>
</evidence>
<evidence type="ECO:0000313" key="2">
    <source>
        <dbReference type="EMBL" id="CAE6774622.1"/>
    </source>
</evidence>
<reference evidence="2 3" key="1">
    <citation type="submission" date="2021-02" db="EMBL/GenBank/DDBJ databases">
        <authorList>
            <person name="Han P."/>
        </authorList>
    </citation>
    <scope>NUCLEOTIDE SEQUENCE [LARGE SCALE GENOMIC DNA]</scope>
    <source>
        <strain evidence="2">Candidatus Nitrospira sp. ZN2</strain>
    </source>
</reference>
<gene>
    <name evidence="2" type="ORF">NSPZN2_40457</name>
</gene>
<evidence type="ECO:0000256" key="1">
    <source>
        <dbReference type="SAM" id="SignalP"/>
    </source>
</evidence>
<dbReference type="PROSITE" id="PS00962">
    <property type="entry name" value="RIBOSOMAL_S2_1"/>
    <property type="match status" value="1"/>
</dbReference>
<feature type="chain" id="PRO_5045390701" description="Lipoprotein" evidence="1">
    <location>
        <begin position="23"/>
        <end position="231"/>
    </location>
</feature>
<accession>A0ABM8RVV5</accession>